<evidence type="ECO:0000256" key="5">
    <source>
        <dbReference type="SAM" id="Phobius"/>
    </source>
</evidence>
<keyword evidence="2 5" id="KW-0812">Transmembrane</keyword>
<dbReference type="PANTHER" id="PTHR10924:SF6">
    <property type="entry name" value="SOLUTE CARRIER FAMILY 49 MEMBER A3"/>
    <property type="match status" value="1"/>
</dbReference>
<sequence>MTLSNIIGIAICQLINPALTTEASRVPDMILYIAIISTPVCISALAIASKPPTPPSPSGETEKFPLCEGLLSLLKNLDFLCIFISFAIFVGFFNAFTSLIEQIMAPYGWSDSQAGIAGATLTVVGLLSAILFSFFLDKSQRYLQSIRTIVPVVSLSFLSFIFVIHFNSSFAVVAVMCGVLGASAFSLLPLALELAVECTHPVSPQLSTGILWISGQLFGAIFLVTMNALRYPSNEGDPKGNYLRALIFQGTLSMAAVPLSWVIGRFGQRVNRRLVIDKTNA</sequence>
<evidence type="ECO:0000256" key="3">
    <source>
        <dbReference type="ARBA" id="ARBA00022989"/>
    </source>
</evidence>
<dbReference type="Gene3D" id="1.20.1250.20">
    <property type="entry name" value="MFS general substrate transporter like domains"/>
    <property type="match status" value="1"/>
</dbReference>
<dbReference type="Pfam" id="PF07690">
    <property type="entry name" value="MFS_1"/>
    <property type="match status" value="1"/>
</dbReference>
<gene>
    <name evidence="6" type="ORF">NEOLI_000302</name>
</gene>
<proteinExistence type="predicted"/>
<dbReference type="InterPro" id="IPR049680">
    <property type="entry name" value="FLVCR1-2_SLC49-like"/>
</dbReference>
<dbReference type="EMBL" id="LXFE01000211">
    <property type="protein sequence ID" value="OLL26253.1"/>
    <property type="molecule type" value="Genomic_DNA"/>
</dbReference>
<keyword evidence="4 5" id="KW-0472">Membrane</keyword>
<dbReference type="InterPro" id="IPR036259">
    <property type="entry name" value="MFS_trans_sf"/>
</dbReference>
<evidence type="ECO:0000256" key="2">
    <source>
        <dbReference type="ARBA" id="ARBA00022692"/>
    </source>
</evidence>
<dbReference type="GO" id="GO:0016020">
    <property type="term" value="C:membrane"/>
    <property type="evidence" value="ECO:0007669"/>
    <property type="project" value="UniProtKB-SubCell"/>
</dbReference>
<feature type="transmembrane region" description="Helical" evidence="5">
    <location>
        <begin position="208"/>
        <end position="229"/>
    </location>
</feature>
<protein>
    <submittedName>
        <fullName evidence="6">Major facilitator superfamily domain-containing protein 7-a</fullName>
    </submittedName>
</protein>
<dbReference type="OMA" id="AVECTHP"/>
<evidence type="ECO:0000256" key="1">
    <source>
        <dbReference type="ARBA" id="ARBA00004141"/>
    </source>
</evidence>
<name>A0A1U7LUJ6_NEOID</name>
<keyword evidence="3 5" id="KW-1133">Transmembrane helix</keyword>
<feature type="transmembrane region" description="Helical" evidence="5">
    <location>
        <begin position="77"/>
        <end position="96"/>
    </location>
</feature>
<dbReference type="Proteomes" id="UP000186594">
    <property type="component" value="Unassembled WGS sequence"/>
</dbReference>
<reference evidence="6 7" key="1">
    <citation type="submission" date="2016-04" db="EMBL/GenBank/DDBJ databases">
        <title>Evolutionary innovation and constraint leading to complex multicellularity in the Ascomycota.</title>
        <authorList>
            <person name="Cisse O."/>
            <person name="Nguyen A."/>
            <person name="Hewitt D.A."/>
            <person name="Jedd G."/>
            <person name="Stajich J.E."/>
        </authorList>
    </citation>
    <scope>NUCLEOTIDE SEQUENCE [LARGE SCALE GENOMIC DNA]</scope>
    <source>
        <strain evidence="6 7">DAH-3</strain>
    </source>
</reference>
<accession>A0A1U7LUJ6</accession>
<evidence type="ECO:0000313" key="6">
    <source>
        <dbReference type="EMBL" id="OLL26253.1"/>
    </source>
</evidence>
<feature type="transmembrane region" description="Helical" evidence="5">
    <location>
        <begin position="148"/>
        <end position="166"/>
    </location>
</feature>
<dbReference type="OrthoDB" id="422206at2759"/>
<dbReference type="SUPFAM" id="SSF103473">
    <property type="entry name" value="MFS general substrate transporter"/>
    <property type="match status" value="1"/>
</dbReference>
<feature type="transmembrane region" description="Helical" evidence="5">
    <location>
        <begin position="172"/>
        <end position="196"/>
    </location>
</feature>
<comment type="caution">
    <text evidence="6">The sequence shown here is derived from an EMBL/GenBank/DDBJ whole genome shotgun (WGS) entry which is preliminary data.</text>
</comment>
<feature type="transmembrane region" description="Helical" evidence="5">
    <location>
        <begin position="116"/>
        <end position="136"/>
    </location>
</feature>
<dbReference type="PANTHER" id="PTHR10924">
    <property type="entry name" value="MAJOR FACILITATOR SUPERFAMILY PROTEIN-RELATED"/>
    <property type="match status" value="1"/>
</dbReference>
<evidence type="ECO:0000313" key="7">
    <source>
        <dbReference type="Proteomes" id="UP000186594"/>
    </source>
</evidence>
<dbReference type="AlphaFoldDB" id="A0A1U7LUJ6"/>
<organism evidence="6 7">
    <name type="scientific">Neolecta irregularis (strain DAH-3)</name>
    <dbReference type="NCBI Taxonomy" id="1198029"/>
    <lineage>
        <taxon>Eukaryota</taxon>
        <taxon>Fungi</taxon>
        <taxon>Dikarya</taxon>
        <taxon>Ascomycota</taxon>
        <taxon>Taphrinomycotina</taxon>
        <taxon>Neolectales</taxon>
        <taxon>Neolectaceae</taxon>
        <taxon>Neolecta</taxon>
    </lineage>
</organism>
<feature type="transmembrane region" description="Helical" evidence="5">
    <location>
        <begin position="241"/>
        <end position="263"/>
    </location>
</feature>
<dbReference type="InterPro" id="IPR011701">
    <property type="entry name" value="MFS"/>
</dbReference>
<keyword evidence="7" id="KW-1185">Reference proteome</keyword>
<dbReference type="GO" id="GO:0022857">
    <property type="term" value="F:transmembrane transporter activity"/>
    <property type="evidence" value="ECO:0007669"/>
    <property type="project" value="InterPro"/>
</dbReference>
<comment type="subcellular location">
    <subcellularLocation>
        <location evidence="1">Membrane</location>
        <topology evidence="1">Multi-pass membrane protein</topology>
    </subcellularLocation>
</comment>
<evidence type="ECO:0000256" key="4">
    <source>
        <dbReference type="ARBA" id="ARBA00023136"/>
    </source>
</evidence>